<sequence>MSYLNDRGLPKGIVFLVWLAIAPVTLLTSSLLTIPPTQAQSPQSLDIITIGPRFSPNPLDVKGFAGGDMPVKDLVGRAKTPTGECTGYANAKPNSTIELTDFFESLSLVVQSSDDTALAIQGPGGLWCNDDYQGKNPGVSGQWLPGTYKIWVSSYAKDRTPAYVLRITEKRQ</sequence>
<dbReference type="EMBL" id="PVWK01000108">
    <property type="protein sequence ID" value="PSB26379.1"/>
    <property type="molecule type" value="Genomic_DNA"/>
</dbReference>
<evidence type="ECO:0008006" key="4">
    <source>
        <dbReference type="Google" id="ProtNLM"/>
    </source>
</evidence>
<organism evidence="2 3">
    <name type="scientific">Stenomitos frigidus ULC18</name>
    <dbReference type="NCBI Taxonomy" id="2107698"/>
    <lineage>
        <taxon>Bacteria</taxon>
        <taxon>Bacillati</taxon>
        <taxon>Cyanobacteriota</taxon>
        <taxon>Cyanophyceae</taxon>
        <taxon>Leptolyngbyales</taxon>
        <taxon>Leptolyngbyaceae</taxon>
        <taxon>Stenomitos</taxon>
    </lineage>
</organism>
<keyword evidence="1" id="KW-1133">Transmembrane helix</keyword>
<evidence type="ECO:0000313" key="2">
    <source>
        <dbReference type="EMBL" id="PSB26379.1"/>
    </source>
</evidence>
<dbReference type="OrthoDB" id="512115at2"/>
<keyword evidence="3" id="KW-1185">Reference proteome</keyword>
<keyword evidence="1" id="KW-0812">Transmembrane</keyword>
<name>A0A2T1E0X7_9CYAN</name>
<dbReference type="AlphaFoldDB" id="A0A2T1E0X7"/>
<feature type="transmembrane region" description="Helical" evidence="1">
    <location>
        <begin position="12"/>
        <end position="34"/>
    </location>
</feature>
<reference evidence="3" key="1">
    <citation type="submission" date="2018-02" db="EMBL/GenBank/DDBJ databases">
        <authorList>
            <person name="Moore K."/>
            <person name="Momper L."/>
        </authorList>
    </citation>
    <scope>NUCLEOTIDE SEQUENCE [LARGE SCALE GENOMIC DNA]</scope>
    <source>
        <strain evidence="3">ULC18</strain>
    </source>
</reference>
<evidence type="ECO:0000256" key="1">
    <source>
        <dbReference type="SAM" id="Phobius"/>
    </source>
</evidence>
<keyword evidence="1" id="KW-0472">Membrane</keyword>
<dbReference type="Proteomes" id="UP000239576">
    <property type="component" value="Unassembled WGS sequence"/>
</dbReference>
<dbReference type="RefSeq" id="WP_106258027.1">
    <property type="nucleotide sequence ID" value="NZ_CAWNSW010000043.1"/>
</dbReference>
<comment type="caution">
    <text evidence="2">The sequence shown here is derived from an EMBL/GenBank/DDBJ whole genome shotgun (WGS) entry which is preliminary data.</text>
</comment>
<reference evidence="2 3" key="2">
    <citation type="submission" date="2018-03" db="EMBL/GenBank/DDBJ databases">
        <title>The ancient ancestry and fast evolution of plastids.</title>
        <authorList>
            <person name="Moore K.R."/>
            <person name="Magnabosco C."/>
            <person name="Momper L."/>
            <person name="Gold D.A."/>
            <person name="Bosak T."/>
            <person name="Fournier G.P."/>
        </authorList>
    </citation>
    <scope>NUCLEOTIDE SEQUENCE [LARGE SCALE GENOMIC DNA]</scope>
    <source>
        <strain evidence="2 3">ULC18</strain>
    </source>
</reference>
<evidence type="ECO:0000313" key="3">
    <source>
        <dbReference type="Proteomes" id="UP000239576"/>
    </source>
</evidence>
<proteinExistence type="predicted"/>
<gene>
    <name evidence="2" type="ORF">C7B82_19900</name>
</gene>
<protein>
    <recommendedName>
        <fullName evidence="4">Peptidase S1</fullName>
    </recommendedName>
</protein>
<accession>A0A2T1E0X7</accession>